<comment type="subcellular location">
    <subcellularLocation>
        <location evidence="1 8">Membrane</location>
        <topology evidence="1 8">Multi-pass membrane protein</topology>
    </subcellularLocation>
</comment>
<proteinExistence type="inferred from homology"/>
<dbReference type="PANTHER" id="PTHR12428">
    <property type="entry name" value="OXA1"/>
    <property type="match status" value="1"/>
</dbReference>
<gene>
    <name evidence="13" type="primary">DGAT2D</name>
    <name evidence="13" type="ORF">SNEC2469_LOCUS28056</name>
</gene>
<reference evidence="13" key="1">
    <citation type="submission" date="2021-02" db="EMBL/GenBank/DDBJ databases">
        <authorList>
            <person name="Dougan E. K."/>
            <person name="Rhodes N."/>
            <person name="Thang M."/>
            <person name="Chan C."/>
        </authorList>
    </citation>
    <scope>NUCLEOTIDE SEQUENCE</scope>
</reference>
<dbReference type="InterPro" id="IPR007130">
    <property type="entry name" value="DAGAT"/>
</dbReference>
<keyword evidence="3" id="KW-0808">Transferase</keyword>
<feature type="transmembrane region" description="Helical" evidence="10">
    <location>
        <begin position="791"/>
        <end position="809"/>
    </location>
</feature>
<feature type="transmembrane region" description="Helical" evidence="10">
    <location>
        <begin position="1510"/>
        <end position="1529"/>
    </location>
</feature>
<comment type="caution">
    <text evidence="13">The sequence shown here is derived from an EMBL/GenBank/DDBJ whole genome shotgun (WGS) entry which is preliminary data.</text>
</comment>
<evidence type="ECO:0000313" key="13">
    <source>
        <dbReference type="EMBL" id="CAE7869858.1"/>
    </source>
</evidence>
<dbReference type="InterPro" id="IPR028055">
    <property type="entry name" value="YidC/Oxa/ALB_C"/>
</dbReference>
<feature type="transmembrane region" description="Helical" evidence="10">
    <location>
        <begin position="1435"/>
        <end position="1458"/>
    </location>
</feature>
<dbReference type="PROSITE" id="PS51257">
    <property type="entry name" value="PROKAR_LIPOPROTEIN"/>
    <property type="match status" value="1"/>
</dbReference>
<sequence>MGHPKGVLCLHGALAVLASCSARLSLRHRPRLSHRLASPSLRKSLVRPRLMHLASPVILRAAPGSGKEASARVAQHLRDAEWWDLQVVSMLSDEPGITRTYRVRGSASDSNFAPFPFGSQDLLWWRSEPSKDELRLLLLEVALGLSMAGIRDFVAFVGTVCLMADDSQHGDGFKGTCNAATVPDMAVPWEHREATAAYARNWRSAEPGRRHLVVLPGRLELGLLPDPGLLAAWPDGFSFEIACPNCPFLQLKFFREAPGHVSQLVISDEAFVCLWPKSLLMPLRWIREEELRFGHRPHAESRTGRVLLEDPAAVWVELPWPAEPRSLVEYRSPRDAEVWCDEARQVFNGGRQSISLAPEFDLSADVSSSSGFYDLFDLRKFSTKEGLALLLDKTALKKRLVELQLPALVPVFSTTTPDLPWEKLRELSQYAIKAAHKHHGGLGVLLMSHGRDLLTGRHMDEAEVVRWAAKAFEKEEQPSAPRCWDECTSTSAECETRCVTNAPVADDSVKQGLLVEELAVTWDGRSGLLPDEAFCFVAWGRLSFFGVMAAGGTWLNYFAGDGTPIFARPMKAQKQIEAGGAFRTGLPWGHELRSAVVSLAERAAQALGADFLRIDIFPNGGAPLISEVSIVTGWFGRENLRWGEVDAWLLETLRDQWISGDKCGRLSEPQLERQTTCLEKAATILEFLQPPRHAMGYQYFTARKLQNRSSCPSPQEMYSLSMEERQEAVKKLVKSTGPEGFPPKCLTTPSAISWTEELSVMAAMLVCMGGPLFLVTTGLAAVFVGTWREKAAFLLLATTLAVHPLPAPGSKLSRELMKSKLTQWMNKYFSYRLLWCDDDVQTARKSMPWIGVGPPHGVLPFANMLGIPAINETLGCPFVGAAANVVFKTPGLRYLMAYGCVTADRKDMVKALGRGQCVGILPDGVAGIFRTNKHRELVAMKDRKGLARLALRTGTPLIPVYSFGNTAAFSCWYDRWGILESISRKVQASFFLYWGRCFLPIPYRVQITMAIGKLIEVPQVENPTTEQIDELHQRIMEGIQTTFDRHKHCIGLWQRHHGDAKYWVQIRSAQRLLMRSIGTELVLNEASLRGPEVVLEPLLREAIDAQEADRMSAITMLGILNELVTRLDGEALDQHHFRGQPMAECEATPPHVSKRARDDLWTEESTASSTPAEPQPILLSRSVGDGTGATPTSADSEGLPETPAPQTPPRRSGDSRGKTLLAPIPLETPPKPERRSRPRLLTPEDDKDGMHSQSYIVRWLVAAIELPWEGFRAAPVQHARALGMAAFAEASRACARLVALLWFRRLRGTERQVIHVVVPVDRSPADVKWRTSTMPSLLRHNSARLCLRASPRVPLGISRVRDGRNVRFISAGPVRAQLAMSGYPEDSMSRNLLDKCLEASVARGTDVSSEYHPWLPVDLLQTLMIDIHDYAGCSWFAAIIATCFGIRLIALPVSISAIRGTREKALLQPKYEELMAKQKETEGDPVKAQEAQKKVQAFTQKHGKLFMMKGTWNLFLFQMPLYITAFAAMRGMANHPDVFRGFAMEAPLWLDSLALSDPYYLMPILTSAIMMTNTELYGSVDTEAVPTATGPGQDSGSALGQNTMQKYQKYVMRGSALMFIPFTSGFPSGVFVFMCTNMVLAAVQNRVLRNPALERWLELPPKKSKDSKESQLVGPSPWPPALVPLGLSLERPRNALLGTPQIIKPKPWVEPPPHARLENIPSLSPARVEAREIDKLLPCAKAQFAVRRARRSDSLPSDA</sequence>
<dbReference type="OrthoDB" id="264532at2759"/>
<evidence type="ECO:0000313" key="14">
    <source>
        <dbReference type="Proteomes" id="UP000601435"/>
    </source>
</evidence>
<dbReference type="GO" id="GO:0008374">
    <property type="term" value="F:O-acyltransferase activity"/>
    <property type="evidence" value="ECO:0007669"/>
    <property type="project" value="InterPro"/>
</dbReference>
<comment type="similarity">
    <text evidence="2">Belongs to the diacylglycerol acyltransferase family.</text>
</comment>
<keyword evidence="5 10" id="KW-1133">Transmembrane helix</keyword>
<feature type="compositionally biased region" description="Polar residues" evidence="9">
    <location>
        <begin position="1163"/>
        <end position="1172"/>
    </location>
</feature>
<dbReference type="Pfam" id="PF02096">
    <property type="entry name" value="60KD_IMP"/>
    <property type="match status" value="1"/>
</dbReference>
<comment type="similarity">
    <text evidence="8">Belongs to the OXA1/ALB3/YidC family.</text>
</comment>
<protein>
    <submittedName>
        <fullName evidence="13">DGAT2D protein</fullName>
    </submittedName>
</protein>
<organism evidence="13 14">
    <name type="scientific">Symbiodinium necroappetens</name>
    <dbReference type="NCBI Taxonomy" id="1628268"/>
    <lineage>
        <taxon>Eukaryota</taxon>
        <taxon>Sar</taxon>
        <taxon>Alveolata</taxon>
        <taxon>Dinophyceae</taxon>
        <taxon>Suessiales</taxon>
        <taxon>Symbiodiniaceae</taxon>
        <taxon>Symbiodinium</taxon>
    </lineage>
</organism>
<keyword evidence="4 8" id="KW-0812">Transmembrane</keyword>
<dbReference type="InterPro" id="IPR001708">
    <property type="entry name" value="YidC/ALB3/OXA1/COX18"/>
</dbReference>
<feature type="signal peptide" evidence="11">
    <location>
        <begin position="1"/>
        <end position="22"/>
    </location>
</feature>
<dbReference type="CDD" id="cd07987">
    <property type="entry name" value="LPLAT_MGAT-like"/>
    <property type="match status" value="1"/>
</dbReference>
<evidence type="ECO:0000256" key="5">
    <source>
        <dbReference type="ARBA" id="ARBA00022989"/>
    </source>
</evidence>
<evidence type="ECO:0000256" key="10">
    <source>
        <dbReference type="SAM" id="Phobius"/>
    </source>
</evidence>
<keyword evidence="11" id="KW-0732">Signal</keyword>
<evidence type="ECO:0000256" key="11">
    <source>
        <dbReference type="SAM" id="SignalP"/>
    </source>
</evidence>
<dbReference type="PANTHER" id="PTHR12428:SF65">
    <property type="entry name" value="CYTOCHROME C OXIDASE ASSEMBLY PROTEIN COX18, MITOCHONDRIAL"/>
    <property type="match status" value="1"/>
</dbReference>
<dbReference type="GO" id="GO:0032977">
    <property type="term" value="F:membrane insertase activity"/>
    <property type="evidence" value="ECO:0007669"/>
    <property type="project" value="InterPro"/>
</dbReference>
<dbReference type="Proteomes" id="UP000601435">
    <property type="component" value="Unassembled WGS sequence"/>
</dbReference>
<evidence type="ECO:0000256" key="1">
    <source>
        <dbReference type="ARBA" id="ARBA00004141"/>
    </source>
</evidence>
<evidence type="ECO:0000256" key="8">
    <source>
        <dbReference type="RuleBase" id="RU003945"/>
    </source>
</evidence>
<dbReference type="GO" id="GO:0005743">
    <property type="term" value="C:mitochondrial inner membrane"/>
    <property type="evidence" value="ECO:0007669"/>
    <property type="project" value="TreeGrafter"/>
</dbReference>
<evidence type="ECO:0000256" key="3">
    <source>
        <dbReference type="ARBA" id="ARBA00022679"/>
    </source>
</evidence>
<evidence type="ECO:0000256" key="2">
    <source>
        <dbReference type="ARBA" id="ARBA00005420"/>
    </source>
</evidence>
<dbReference type="EMBL" id="CAJNJA010060141">
    <property type="protein sequence ID" value="CAE7869858.1"/>
    <property type="molecule type" value="Genomic_DNA"/>
</dbReference>
<keyword evidence="7" id="KW-0012">Acyltransferase</keyword>
<name>A0A813ALJ0_9DINO</name>
<feature type="domain" description="Membrane insertase YidC/Oxa/ALB C-terminal" evidence="12">
    <location>
        <begin position="1435"/>
        <end position="1649"/>
    </location>
</feature>
<evidence type="ECO:0000256" key="4">
    <source>
        <dbReference type="ARBA" id="ARBA00022692"/>
    </source>
</evidence>
<keyword evidence="6 10" id="KW-0472">Membrane</keyword>
<accession>A0A813ALJ0</accession>
<evidence type="ECO:0000256" key="9">
    <source>
        <dbReference type="SAM" id="MobiDB-lite"/>
    </source>
</evidence>
<feature type="region of interest" description="Disordered" evidence="9">
    <location>
        <begin position="1141"/>
        <end position="1249"/>
    </location>
</feature>
<feature type="chain" id="PRO_5032920881" evidence="11">
    <location>
        <begin position="23"/>
        <end position="1759"/>
    </location>
</feature>
<evidence type="ECO:0000256" key="7">
    <source>
        <dbReference type="ARBA" id="ARBA00023315"/>
    </source>
</evidence>
<evidence type="ECO:0000259" key="12">
    <source>
        <dbReference type="Pfam" id="PF02096"/>
    </source>
</evidence>
<keyword evidence="14" id="KW-1185">Reference proteome</keyword>
<dbReference type="Pfam" id="PF03982">
    <property type="entry name" value="DAGAT"/>
    <property type="match status" value="1"/>
</dbReference>
<dbReference type="CDD" id="cd20069">
    <property type="entry name" value="5TM_Oxa1-like"/>
    <property type="match status" value="1"/>
</dbReference>
<feature type="transmembrane region" description="Helical" evidence="10">
    <location>
        <begin position="1616"/>
        <end position="1640"/>
    </location>
</feature>
<evidence type="ECO:0000256" key="6">
    <source>
        <dbReference type="ARBA" id="ARBA00023136"/>
    </source>
</evidence>
<feature type="transmembrane region" description="Helical" evidence="10">
    <location>
        <begin position="758"/>
        <end position="784"/>
    </location>
</feature>
<dbReference type="GO" id="GO:0032979">
    <property type="term" value="P:protein insertion into mitochondrial inner membrane from matrix"/>
    <property type="evidence" value="ECO:0007669"/>
    <property type="project" value="TreeGrafter"/>
</dbReference>